<sequence length="146" mass="16325">MPIANITRTMRRVLPAHARITDDAKEAIQECVSEFISFITVEANMRCHRDYRKTVTPEDVLAAMKSLGFDDYLQPLAVFLNKRDNNAAVGGGFVHHHQQQQQQQGAQMVRPPPPPPTAPTMWYYAPLSLPPAASVEDEEKIGGSQR</sequence>
<keyword evidence="7" id="KW-1185">Reference proteome</keyword>
<reference evidence="6 7" key="1">
    <citation type="journal article" date="2013" name="Proc. Natl. Acad. Sci. U.S.A.">
        <title>Fine-scale variation in meiotic recombination in Mimulus inferred from population shotgun sequencing.</title>
        <authorList>
            <person name="Hellsten U."/>
            <person name="Wright K.M."/>
            <person name="Jenkins J."/>
            <person name="Shu S."/>
            <person name="Yuan Y."/>
            <person name="Wessler S.R."/>
            <person name="Schmutz J."/>
            <person name="Willis J.H."/>
            <person name="Rokhsar D.S."/>
        </authorList>
    </citation>
    <scope>NUCLEOTIDE SEQUENCE [LARGE SCALE GENOMIC DNA]</scope>
    <source>
        <strain evidence="7">cv. DUN x IM62</strain>
    </source>
</reference>
<proteinExistence type="inferred from homology"/>
<dbReference type="GO" id="GO:0046982">
    <property type="term" value="F:protein heterodimerization activity"/>
    <property type="evidence" value="ECO:0007669"/>
    <property type="project" value="InterPro"/>
</dbReference>
<dbReference type="GO" id="GO:0016602">
    <property type="term" value="C:CCAAT-binding factor complex"/>
    <property type="evidence" value="ECO:0000318"/>
    <property type="project" value="GO_Central"/>
</dbReference>
<dbReference type="Gene3D" id="1.10.20.10">
    <property type="entry name" value="Histone, subunit A"/>
    <property type="match status" value="1"/>
</dbReference>
<dbReference type="Proteomes" id="UP000030748">
    <property type="component" value="Unassembled WGS sequence"/>
</dbReference>
<dbReference type="GO" id="GO:0001228">
    <property type="term" value="F:DNA-binding transcription activator activity, RNA polymerase II-specific"/>
    <property type="evidence" value="ECO:0007669"/>
    <property type="project" value="InterPro"/>
</dbReference>
<gene>
    <name evidence="6" type="ORF">MIMGU_mgv1a021160mg</name>
</gene>
<dbReference type="Pfam" id="PF00808">
    <property type="entry name" value="CBFD_NFYB_HMF"/>
    <property type="match status" value="1"/>
</dbReference>
<comment type="similarity">
    <text evidence="1">Belongs to the NFYB/HAP3 subunit family.</text>
</comment>
<dbReference type="PRINTS" id="PR00615">
    <property type="entry name" value="CCAATSUBUNTA"/>
</dbReference>
<keyword evidence="3" id="KW-0804">Transcription</keyword>
<feature type="region of interest" description="Disordered" evidence="4">
    <location>
        <begin position="93"/>
        <end position="121"/>
    </location>
</feature>
<dbReference type="GO" id="GO:0000981">
    <property type="term" value="F:DNA-binding transcription factor activity, RNA polymerase II-specific"/>
    <property type="evidence" value="ECO:0000318"/>
    <property type="project" value="GO_Central"/>
</dbReference>
<evidence type="ECO:0000256" key="2">
    <source>
        <dbReference type="ARBA" id="ARBA00023015"/>
    </source>
</evidence>
<evidence type="ECO:0000259" key="5">
    <source>
        <dbReference type="Pfam" id="PF00808"/>
    </source>
</evidence>
<dbReference type="SUPFAM" id="SSF47113">
    <property type="entry name" value="Histone-fold"/>
    <property type="match status" value="1"/>
</dbReference>
<evidence type="ECO:0000256" key="4">
    <source>
        <dbReference type="SAM" id="MobiDB-lite"/>
    </source>
</evidence>
<dbReference type="InterPro" id="IPR027113">
    <property type="entry name" value="Transc_fact_NFYB/HAP3"/>
</dbReference>
<dbReference type="STRING" id="4155.A0A022RH61"/>
<protein>
    <recommendedName>
        <fullName evidence="5">Transcription factor CBF/NF-Y/archaeal histone domain-containing protein</fullName>
    </recommendedName>
</protein>
<dbReference type="InterPro" id="IPR003958">
    <property type="entry name" value="CBFA_NFYB_domain"/>
</dbReference>
<name>A0A022RH61_ERYGU</name>
<dbReference type="PANTHER" id="PTHR11064">
    <property type="entry name" value="CCAAT-BINDING TRANSCRIPTION FACTOR-RELATED"/>
    <property type="match status" value="1"/>
</dbReference>
<evidence type="ECO:0000256" key="1">
    <source>
        <dbReference type="ARBA" id="ARBA00009053"/>
    </source>
</evidence>
<accession>A0A022RH61</accession>
<organism evidence="6 7">
    <name type="scientific">Erythranthe guttata</name>
    <name type="common">Yellow monkey flower</name>
    <name type="synonym">Mimulus guttatus</name>
    <dbReference type="NCBI Taxonomy" id="4155"/>
    <lineage>
        <taxon>Eukaryota</taxon>
        <taxon>Viridiplantae</taxon>
        <taxon>Streptophyta</taxon>
        <taxon>Embryophyta</taxon>
        <taxon>Tracheophyta</taxon>
        <taxon>Spermatophyta</taxon>
        <taxon>Magnoliopsida</taxon>
        <taxon>eudicotyledons</taxon>
        <taxon>Gunneridae</taxon>
        <taxon>Pentapetalae</taxon>
        <taxon>asterids</taxon>
        <taxon>lamiids</taxon>
        <taxon>Lamiales</taxon>
        <taxon>Phrymaceae</taxon>
        <taxon>Erythranthe</taxon>
    </lineage>
</organism>
<evidence type="ECO:0000256" key="3">
    <source>
        <dbReference type="ARBA" id="ARBA00023163"/>
    </source>
</evidence>
<evidence type="ECO:0000313" key="7">
    <source>
        <dbReference type="Proteomes" id="UP000030748"/>
    </source>
</evidence>
<dbReference type="GO" id="GO:0006357">
    <property type="term" value="P:regulation of transcription by RNA polymerase II"/>
    <property type="evidence" value="ECO:0000318"/>
    <property type="project" value="GO_Central"/>
</dbReference>
<dbReference type="EMBL" id="KI630493">
    <property type="protein sequence ID" value="EYU38225.1"/>
    <property type="molecule type" value="Genomic_DNA"/>
</dbReference>
<evidence type="ECO:0000313" key="6">
    <source>
        <dbReference type="EMBL" id="EYU38225.1"/>
    </source>
</evidence>
<dbReference type="PANTHER" id="PTHR11064:SF115">
    <property type="entry name" value="NUCLEAR TRANSCRIPTION FACTOR Y SUBUNIT B-9"/>
    <property type="match status" value="1"/>
</dbReference>
<dbReference type="InterPro" id="IPR009072">
    <property type="entry name" value="Histone-fold"/>
</dbReference>
<dbReference type="AlphaFoldDB" id="A0A022RH61"/>
<feature type="domain" description="Transcription factor CBF/NF-Y/archaeal histone" evidence="5">
    <location>
        <begin position="1"/>
        <end position="64"/>
    </location>
</feature>
<keyword evidence="2" id="KW-0805">Transcription regulation</keyword>
<dbReference type="CDD" id="cd22907">
    <property type="entry name" value="HFD_NFYB"/>
    <property type="match status" value="1"/>
</dbReference>